<evidence type="ECO:0000313" key="2">
    <source>
        <dbReference type="Proteomes" id="UP000814140"/>
    </source>
</evidence>
<reference evidence="1" key="2">
    <citation type="journal article" date="2022" name="New Phytol.">
        <title>Evolutionary transition to the ectomycorrhizal habit in the genomes of a hyperdiverse lineage of mushroom-forming fungi.</title>
        <authorList>
            <person name="Looney B."/>
            <person name="Miyauchi S."/>
            <person name="Morin E."/>
            <person name="Drula E."/>
            <person name="Courty P.E."/>
            <person name="Kohler A."/>
            <person name="Kuo A."/>
            <person name="LaButti K."/>
            <person name="Pangilinan J."/>
            <person name="Lipzen A."/>
            <person name="Riley R."/>
            <person name="Andreopoulos W."/>
            <person name="He G."/>
            <person name="Johnson J."/>
            <person name="Nolan M."/>
            <person name="Tritt A."/>
            <person name="Barry K.W."/>
            <person name="Grigoriev I.V."/>
            <person name="Nagy L.G."/>
            <person name="Hibbett D."/>
            <person name="Henrissat B."/>
            <person name="Matheny P.B."/>
            <person name="Labbe J."/>
            <person name="Martin F.M."/>
        </authorList>
    </citation>
    <scope>NUCLEOTIDE SEQUENCE</scope>
    <source>
        <strain evidence="1">HHB10654</strain>
    </source>
</reference>
<dbReference type="Proteomes" id="UP000814140">
    <property type="component" value="Unassembled WGS sequence"/>
</dbReference>
<comment type="caution">
    <text evidence="1">The sequence shown here is derived from an EMBL/GenBank/DDBJ whole genome shotgun (WGS) entry which is preliminary data.</text>
</comment>
<sequence>MSAGTSRLKRKLNEQGVNYTSGKATENFCLIGTPLPPLEKSKDSGEFVPLWKQDVRDEQGRRRLHGAFTGGFSAGYFNTVGSKEGWTPSTFVSSRSERGKKQAAKPEDFMDEEDLAELREKQLMAGVKEQRDILGGTQAELITTADQEQDSIADSIQRALMPPPDDSPGVRLLKKMGWRPGQGVGPRVTWRQRKVQDLLASGKSLNGINIDELDDDEEAKKHMYPPRDTAVVRISRKTDHHGLGYSSGLGLSESLGQKRTGQSGPKLAAGFGLGAVNEADDDDVDVYDSSSKHDRTYMPYDATHDAEVDTRQSRDSGKAKTQTSFVQQKFPDGTPLVAGFILSDAPVKADIWFPLPDIPPGWKPDPRRVWQKNADKENDTATPMKKDDLPSWRSKMTAMERGAILGETPLPTAPRSVFDYLSEADRKRIQNAAAGINTPPPLAAPPPAPSAEPTPSTSIPFTPPNIASAALKGFMPFPTDPVKQSRYIAYLRSQATPEYPELAPQPLPGQSTNDYNKELSDYAKSAAIFKPVSGAMATRFTTAAVVEHGPKIIEGLHQPTHESIAEDQEAREKAKAAEAARREEVVEGSKAHAAKLGMYGALTREVTPWQPSRLLCKRFGVKDPNPDITTDAPLPGAGAAWKPEQAMAEADLQTATTAAGSVPDPALLLGAGDGRRKHRDLENVGLGEDEDQGKDTLTYVRPSMDIFKAIFASDDEDSDDEEDVDKDGDVKMQDLPAPGPSAAPSKVSASAAPMPAHLRADKDAGPAASYEPSAPERPPAESEKVDIATFKPVFVPRGDRETKKGKDKAKDKKDKKKGKAIVSFMDEDEGAALHIAPQKSGKDTKDKEHRKKKRRKGEKEEKEEADVGDADMWVEKAPPPTVTEFAANQPAEKTSPEVPAPPPPPIEQAPSKPEGPPRARKRAIDFM</sequence>
<evidence type="ECO:0000313" key="1">
    <source>
        <dbReference type="EMBL" id="KAI0058945.1"/>
    </source>
</evidence>
<gene>
    <name evidence="1" type="ORF">BV25DRAFT_1993879</name>
</gene>
<reference evidence="1" key="1">
    <citation type="submission" date="2021-03" db="EMBL/GenBank/DDBJ databases">
        <authorList>
            <consortium name="DOE Joint Genome Institute"/>
            <person name="Ahrendt S."/>
            <person name="Looney B.P."/>
            <person name="Miyauchi S."/>
            <person name="Morin E."/>
            <person name="Drula E."/>
            <person name="Courty P.E."/>
            <person name="Chicoki N."/>
            <person name="Fauchery L."/>
            <person name="Kohler A."/>
            <person name="Kuo A."/>
            <person name="Labutti K."/>
            <person name="Pangilinan J."/>
            <person name="Lipzen A."/>
            <person name="Riley R."/>
            <person name="Andreopoulos W."/>
            <person name="He G."/>
            <person name="Johnson J."/>
            <person name="Barry K.W."/>
            <person name="Grigoriev I.V."/>
            <person name="Nagy L."/>
            <person name="Hibbett D."/>
            <person name="Henrissat B."/>
            <person name="Matheny P.B."/>
            <person name="Labbe J."/>
            <person name="Martin F."/>
        </authorList>
    </citation>
    <scope>NUCLEOTIDE SEQUENCE</scope>
    <source>
        <strain evidence="1">HHB10654</strain>
    </source>
</reference>
<accession>A0ACB8SS79</accession>
<name>A0ACB8SS79_9AGAM</name>
<organism evidence="1 2">
    <name type="scientific">Artomyces pyxidatus</name>
    <dbReference type="NCBI Taxonomy" id="48021"/>
    <lineage>
        <taxon>Eukaryota</taxon>
        <taxon>Fungi</taxon>
        <taxon>Dikarya</taxon>
        <taxon>Basidiomycota</taxon>
        <taxon>Agaricomycotina</taxon>
        <taxon>Agaricomycetes</taxon>
        <taxon>Russulales</taxon>
        <taxon>Auriscalpiaceae</taxon>
        <taxon>Artomyces</taxon>
    </lineage>
</organism>
<proteinExistence type="predicted"/>
<keyword evidence="2" id="KW-1185">Reference proteome</keyword>
<dbReference type="EMBL" id="MU277230">
    <property type="protein sequence ID" value="KAI0058945.1"/>
    <property type="molecule type" value="Genomic_DNA"/>
</dbReference>
<protein>
    <submittedName>
        <fullName evidence="1">Uncharacterized protein</fullName>
    </submittedName>
</protein>